<dbReference type="InterPro" id="IPR014786">
    <property type="entry name" value="ANAPC2_C"/>
</dbReference>
<evidence type="ECO:0000256" key="5">
    <source>
        <dbReference type="ARBA" id="ARBA00023306"/>
    </source>
</evidence>
<dbReference type="GO" id="GO:0031625">
    <property type="term" value="F:ubiquitin protein ligase binding"/>
    <property type="evidence" value="ECO:0007669"/>
    <property type="project" value="InterPro"/>
</dbReference>
<comment type="similarity">
    <text evidence="6">Belongs to the cullin family.</text>
</comment>
<dbReference type="GO" id="GO:0005680">
    <property type="term" value="C:anaphase-promoting complex"/>
    <property type="evidence" value="ECO:0007669"/>
    <property type="project" value="TreeGrafter"/>
</dbReference>
<proteinExistence type="inferred from homology"/>
<evidence type="ECO:0000256" key="1">
    <source>
        <dbReference type="ARBA" id="ARBA00016068"/>
    </source>
</evidence>
<dbReference type="InterPro" id="IPR016158">
    <property type="entry name" value="Cullin_homology"/>
</dbReference>
<keyword evidence="3" id="KW-0498">Mitosis</keyword>
<dbReference type="GO" id="GO:0006511">
    <property type="term" value="P:ubiquitin-dependent protein catabolic process"/>
    <property type="evidence" value="ECO:0007669"/>
    <property type="project" value="InterPro"/>
</dbReference>
<accession>A0AAV3NNE3</accession>
<dbReference type="PROSITE" id="PS50069">
    <property type="entry name" value="CULLIN_2"/>
    <property type="match status" value="1"/>
</dbReference>
<dbReference type="InterPro" id="IPR059120">
    <property type="entry name" value="Cullin-like_AB"/>
</dbReference>
<keyword evidence="9" id="KW-1185">Reference proteome</keyword>
<dbReference type="InterPro" id="IPR036388">
    <property type="entry name" value="WH-like_DNA-bd_sf"/>
</dbReference>
<dbReference type="Pfam" id="PF26557">
    <property type="entry name" value="Cullin_AB"/>
    <property type="match status" value="1"/>
</dbReference>
<keyword evidence="5" id="KW-0131">Cell cycle</keyword>
<dbReference type="PANTHER" id="PTHR45957:SF1">
    <property type="entry name" value="ANAPHASE-PROMOTING COMPLEX SUBUNIT 2"/>
    <property type="match status" value="1"/>
</dbReference>
<sequence>MHKCEIMLNDFIDSKRTNTNIKATIKKQPHSVSEVNEDGVSLDIVNATIISSNFWPPIQDESVNLPENVDQLLSDYSKRFHEIKTPRKLLWKKNLGTVKLELQFEDRAVQFMVTPLHASIIMQFQDKKSWTPENLAVAVGVPVDVLNKRINFWISKGIIAESAGANSSDHSYTLVEAETGKGGATSGGSEELLVGDEEGDRSVASVEDQLRKEMTIYEKFITGMLTNFGSMALDRIHNTLKMFCLADPSYDKSIHQLQSFLSGLVAEEKLEFREGMYFLKK</sequence>
<dbReference type="AlphaFoldDB" id="A0AAV3NNE3"/>
<reference evidence="8 9" key="1">
    <citation type="submission" date="2024-01" db="EMBL/GenBank/DDBJ databases">
        <title>The complete chloroplast genome sequence of Lithospermum erythrorhizon: insights into the phylogenetic relationship among Boraginaceae species and the maternal lineages of purple gromwells.</title>
        <authorList>
            <person name="Okada T."/>
            <person name="Watanabe K."/>
        </authorList>
    </citation>
    <scope>NUCLEOTIDE SEQUENCE [LARGE SCALE GENOMIC DNA]</scope>
</reference>
<feature type="domain" description="Cullin family profile" evidence="7">
    <location>
        <begin position="1"/>
        <end position="154"/>
    </location>
</feature>
<evidence type="ECO:0000256" key="4">
    <source>
        <dbReference type="ARBA" id="ARBA00022786"/>
    </source>
</evidence>
<dbReference type="InterPro" id="IPR044554">
    <property type="entry name" value="ANAPC2"/>
</dbReference>
<dbReference type="SUPFAM" id="SSF75632">
    <property type="entry name" value="Cullin homology domain"/>
    <property type="match status" value="1"/>
</dbReference>
<dbReference type="GO" id="GO:0051301">
    <property type="term" value="P:cell division"/>
    <property type="evidence" value="ECO:0007669"/>
    <property type="project" value="UniProtKB-KW"/>
</dbReference>
<dbReference type="Gene3D" id="3.30.230.130">
    <property type="entry name" value="Cullin, Chain C, Domain 2"/>
    <property type="match status" value="1"/>
</dbReference>
<dbReference type="SUPFAM" id="SSF46785">
    <property type="entry name" value="Winged helix' DNA-binding domain"/>
    <property type="match status" value="1"/>
</dbReference>
<dbReference type="Pfam" id="PF08672">
    <property type="entry name" value="ANAPC2"/>
    <property type="match status" value="1"/>
</dbReference>
<gene>
    <name evidence="8" type="ORF">LIER_42624</name>
</gene>
<evidence type="ECO:0000256" key="6">
    <source>
        <dbReference type="PROSITE-ProRule" id="PRU00330"/>
    </source>
</evidence>
<dbReference type="Gene3D" id="1.10.10.10">
    <property type="entry name" value="Winged helix-like DNA-binding domain superfamily/Winged helix DNA-binding domain"/>
    <property type="match status" value="1"/>
</dbReference>
<dbReference type="InterPro" id="IPR036390">
    <property type="entry name" value="WH_DNA-bd_sf"/>
</dbReference>
<dbReference type="GO" id="GO:0070979">
    <property type="term" value="P:protein K11-linked ubiquitination"/>
    <property type="evidence" value="ECO:0007669"/>
    <property type="project" value="TreeGrafter"/>
</dbReference>
<evidence type="ECO:0000256" key="2">
    <source>
        <dbReference type="ARBA" id="ARBA00022618"/>
    </source>
</evidence>
<comment type="caution">
    <text evidence="8">The sequence shown here is derived from an EMBL/GenBank/DDBJ whole genome shotgun (WGS) entry which is preliminary data.</text>
</comment>
<protein>
    <recommendedName>
        <fullName evidence="1">Anaphase-promoting complex subunit 2</fullName>
    </recommendedName>
</protein>
<evidence type="ECO:0000256" key="3">
    <source>
        <dbReference type="ARBA" id="ARBA00022776"/>
    </source>
</evidence>
<dbReference type="Proteomes" id="UP001454036">
    <property type="component" value="Unassembled WGS sequence"/>
</dbReference>
<keyword evidence="2" id="KW-0132">Cell division</keyword>
<evidence type="ECO:0000259" key="7">
    <source>
        <dbReference type="PROSITE" id="PS50069"/>
    </source>
</evidence>
<keyword evidence="4" id="KW-0833">Ubl conjugation pathway</keyword>
<dbReference type="SMART" id="SM01013">
    <property type="entry name" value="APC2"/>
    <property type="match status" value="1"/>
</dbReference>
<dbReference type="FunFam" id="1.10.10.10:FF:000331">
    <property type="entry name" value="Anaphase-promoting complex subunit 2"/>
    <property type="match status" value="1"/>
</dbReference>
<dbReference type="GO" id="GO:0007091">
    <property type="term" value="P:metaphase/anaphase transition of mitotic cell cycle"/>
    <property type="evidence" value="ECO:0007669"/>
    <property type="project" value="TreeGrafter"/>
</dbReference>
<evidence type="ECO:0000313" key="9">
    <source>
        <dbReference type="Proteomes" id="UP001454036"/>
    </source>
</evidence>
<name>A0AAV3NNE3_LITER</name>
<dbReference type="InterPro" id="IPR036317">
    <property type="entry name" value="Cullin_homology_sf"/>
</dbReference>
<evidence type="ECO:0000313" key="8">
    <source>
        <dbReference type="EMBL" id="GAA0140611.1"/>
    </source>
</evidence>
<dbReference type="PANTHER" id="PTHR45957">
    <property type="entry name" value="ANAPHASE-PROMOTING COMPLEX SUBUNIT 2"/>
    <property type="match status" value="1"/>
</dbReference>
<dbReference type="EMBL" id="BAABME010030286">
    <property type="protein sequence ID" value="GAA0140611.1"/>
    <property type="molecule type" value="Genomic_DNA"/>
</dbReference>
<organism evidence="8 9">
    <name type="scientific">Lithospermum erythrorhizon</name>
    <name type="common">Purple gromwell</name>
    <name type="synonym">Lithospermum officinale var. erythrorhizon</name>
    <dbReference type="NCBI Taxonomy" id="34254"/>
    <lineage>
        <taxon>Eukaryota</taxon>
        <taxon>Viridiplantae</taxon>
        <taxon>Streptophyta</taxon>
        <taxon>Embryophyta</taxon>
        <taxon>Tracheophyta</taxon>
        <taxon>Spermatophyta</taxon>
        <taxon>Magnoliopsida</taxon>
        <taxon>eudicotyledons</taxon>
        <taxon>Gunneridae</taxon>
        <taxon>Pentapetalae</taxon>
        <taxon>asterids</taxon>
        <taxon>lamiids</taxon>
        <taxon>Boraginales</taxon>
        <taxon>Boraginaceae</taxon>
        <taxon>Boraginoideae</taxon>
        <taxon>Lithospermeae</taxon>
        <taxon>Lithospermum</taxon>
    </lineage>
</organism>